<evidence type="ECO:0000313" key="2">
    <source>
        <dbReference type="Proteomes" id="UP000054324"/>
    </source>
</evidence>
<sequence>MLHNHDLLKSIIVKKRRRYLSKLSLHDGVGHSKKVTGLLKSIISEYTLICKLIWFFERLTWKAAEHHKREIQLGSRKVENIFDHEEIVFSFPCVEFEGSHCGSHPGGTVKATKLRVILDTAKEWIMQTTECASPSRFIFQLLHFSRHRDTCIFVTHVQFPENIANERFSWVPVESLGKPN</sequence>
<accession>A0A074Z493</accession>
<dbReference type="Proteomes" id="UP000054324">
    <property type="component" value="Unassembled WGS sequence"/>
</dbReference>
<reference evidence="1 2" key="1">
    <citation type="submission" date="2013-11" db="EMBL/GenBank/DDBJ databases">
        <title>Opisthorchis viverrini - life in the bile duct.</title>
        <authorList>
            <person name="Young N.D."/>
            <person name="Nagarajan N."/>
            <person name="Lin S.J."/>
            <person name="Korhonen P.K."/>
            <person name="Jex A.R."/>
            <person name="Hall R.S."/>
            <person name="Safavi-Hemami H."/>
            <person name="Kaewkong W."/>
            <person name="Bertrand D."/>
            <person name="Gao S."/>
            <person name="Seet Q."/>
            <person name="Wongkham S."/>
            <person name="Teh B.T."/>
            <person name="Wongkham C."/>
            <person name="Intapan P.M."/>
            <person name="Maleewong W."/>
            <person name="Yang X."/>
            <person name="Hu M."/>
            <person name="Wang Z."/>
            <person name="Hofmann A."/>
            <person name="Sternberg P.W."/>
            <person name="Tan P."/>
            <person name="Wang J."/>
            <person name="Gasser R.B."/>
        </authorList>
    </citation>
    <scope>NUCLEOTIDE SEQUENCE [LARGE SCALE GENOMIC DNA]</scope>
</reference>
<name>A0A074Z493_OPIVI</name>
<organism evidence="1 2">
    <name type="scientific">Opisthorchis viverrini</name>
    <name type="common">Southeast Asian liver fluke</name>
    <dbReference type="NCBI Taxonomy" id="6198"/>
    <lineage>
        <taxon>Eukaryota</taxon>
        <taxon>Metazoa</taxon>
        <taxon>Spiralia</taxon>
        <taxon>Lophotrochozoa</taxon>
        <taxon>Platyhelminthes</taxon>
        <taxon>Trematoda</taxon>
        <taxon>Digenea</taxon>
        <taxon>Opisthorchiida</taxon>
        <taxon>Opisthorchiata</taxon>
        <taxon>Opisthorchiidae</taxon>
        <taxon>Opisthorchis</taxon>
    </lineage>
</organism>
<dbReference type="EMBL" id="KL597066">
    <property type="protein sequence ID" value="KER20337.1"/>
    <property type="molecule type" value="Genomic_DNA"/>
</dbReference>
<evidence type="ECO:0000313" key="1">
    <source>
        <dbReference type="EMBL" id="KER20337.1"/>
    </source>
</evidence>
<dbReference type="KEGG" id="ovi:T265_11087"/>
<gene>
    <name evidence="1" type="ORF">T265_11087</name>
</gene>
<dbReference type="CTD" id="20325255"/>
<dbReference type="RefSeq" id="XP_009175914.1">
    <property type="nucleotide sequence ID" value="XM_009177650.1"/>
</dbReference>
<proteinExistence type="predicted"/>
<protein>
    <submittedName>
        <fullName evidence="1">Uncharacterized protein</fullName>
    </submittedName>
</protein>
<dbReference type="GeneID" id="20325255"/>
<dbReference type="AlphaFoldDB" id="A0A074Z493"/>
<keyword evidence="2" id="KW-1185">Reference proteome</keyword>